<evidence type="ECO:0000259" key="5">
    <source>
        <dbReference type="PROSITE" id="PS50172"/>
    </source>
</evidence>
<feature type="compositionally biased region" description="Polar residues" evidence="4">
    <location>
        <begin position="450"/>
        <end position="469"/>
    </location>
</feature>
<feature type="region of interest" description="Disordered" evidence="4">
    <location>
        <begin position="1"/>
        <end position="34"/>
    </location>
</feature>
<dbReference type="InterPro" id="IPR036420">
    <property type="entry name" value="BRCT_dom_sf"/>
</dbReference>
<keyword evidence="2" id="KW-0227">DNA damage</keyword>
<dbReference type="OrthoDB" id="129353at2759"/>
<keyword evidence="7" id="KW-1185">Reference proteome</keyword>
<gene>
    <name evidence="6" type="ORF">WICPIJ_006692</name>
</gene>
<dbReference type="GO" id="GO:0005634">
    <property type="term" value="C:nucleus"/>
    <property type="evidence" value="ECO:0007669"/>
    <property type="project" value="UniProtKB-SubCell"/>
</dbReference>
<evidence type="ECO:0000313" key="6">
    <source>
        <dbReference type="EMBL" id="KAH3682320.1"/>
    </source>
</evidence>
<dbReference type="CDD" id="cd17745">
    <property type="entry name" value="BRCT_p53bp1_rpt1"/>
    <property type="match status" value="1"/>
</dbReference>
<feature type="compositionally biased region" description="Acidic residues" evidence="4">
    <location>
        <begin position="76"/>
        <end position="85"/>
    </location>
</feature>
<feature type="region of interest" description="Disordered" evidence="4">
    <location>
        <begin position="341"/>
        <end position="415"/>
    </location>
</feature>
<dbReference type="InterPro" id="IPR013914">
    <property type="entry name" value="Rad9_Rad53-bd_dom_fun"/>
</dbReference>
<evidence type="ECO:0000313" key="7">
    <source>
        <dbReference type="Proteomes" id="UP000774326"/>
    </source>
</evidence>
<feature type="compositionally biased region" description="Polar residues" evidence="4">
    <location>
        <begin position="242"/>
        <end position="256"/>
    </location>
</feature>
<dbReference type="Pfam" id="PF08605">
    <property type="entry name" value="Rad9_Rad53_bind"/>
    <property type="match status" value="1"/>
</dbReference>
<name>A0A9P8Q378_WICPI</name>
<evidence type="ECO:0000256" key="1">
    <source>
        <dbReference type="ARBA" id="ARBA00004123"/>
    </source>
</evidence>
<feature type="compositionally biased region" description="Low complexity" evidence="4">
    <location>
        <begin position="727"/>
        <end position="737"/>
    </location>
</feature>
<feature type="compositionally biased region" description="Basic and acidic residues" evidence="4">
    <location>
        <begin position="634"/>
        <end position="643"/>
    </location>
</feature>
<dbReference type="InterPro" id="IPR047252">
    <property type="entry name" value="TP53BP1-like"/>
</dbReference>
<feature type="compositionally biased region" description="Basic residues" evidence="4">
    <location>
        <begin position="876"/>
        <end position="890"/>
    </location>
</feature>
<feature type="compositionally biased region" description="Polar residues" evidence="4">
    <location>
        <begin position="341"/>
        <end position="369"/>
    </location>
</feature>
<accession>A0A9P8Q378</accession>
<dbReference type="GO" id="GO:0042393">
    <property type="term" value="F:histone binding"/>
    <property type="evidence" value="ECO:0007669"/>
    <property type="project" value="TreeGrafter"/>
</dbReference>
<dbReference type="Gene3D" id="3.40.50.10190">
    <property type="entry name" value="BRCT domain"/>
    <property type="match status" value="1"/>
</dbReference>
<feature type="compositionally biased region" description="Basic and acidic residues" evidence="4">
    <location>
        <begin position="710"/>
        <end position="719"/>
    </location>
</feature>
<feature type="domain" description="BRCT" evidence="5">
    <location>
        <begin position="1022"/>
        <end position="1149"/>
    </location>
</feature>
<feature type="region of interest" description="Disordered" evidence="4">
    <location>
        <begin position="237"/>
        <end position="321"/>
    </location>
</feature>
<reference evidence="6" key="2">
    <citation type="submission" date="2021-01" db="EMBL/GenBank/DDBJ databases">
        <authorList>
            <person name="Schikora-Tamarit M.A."/>
        </authorList>
    </citation>
    <scope>NUCLEOTIDE SEQUENCE</scope>
    <source>
        <strain evidence="6">CBS2887</strain>
    </source>
</reference>
<feature type="region of interest" description="Disordered" evidence="4">
    <location>
        <begin position="138"/>
        <end position="183"/>
    </location>
</feature>
<feature type="compositionally biased region" description="Basic and acidic residues" evidence="4">
    <location>
        <begin position="1"/>
        <end position="10"/>
    </location>
</feature>
<sequence>MPNDPDDHNHNSQFNSPELPPHIRVISQSSQDQNTSTRYLYNGTYFADTQIIQDPTQAIGSARGDVLTASAKQMQEDEDIQDQDQDQNNNNILSQQSITRDTNPLQFGSQISQSVLGKVKLLAQDDDNLIMDSSCERDTQDIEFTQPLNVSLEPKNDTTAETQSQSPFKSLKIGGASNREETQTPWMNKIKNPFDETPNAKTPSSFSQYYQDNMIDTPSVINKADVFQKIRDENERKGDIELQQSLPMNISFGDQTLDNDEEDDQSPLKLMNRLTETPSSASSRLPNLLSQRDPIRRSEASQLTPSKPERPSLEHSLNSCNEPTVIDIYTDDEDEVVIPEETTQQLPPSLVSDGSSANLQAGGSTGHSETQQDHEVFTLPDNTPQSQQQQGLSQRPLNDQLPSPPHPHQYTRHHTLVPPHTTSAQVASSPDNIPGAVSQAENYPLVLSQSQSVQVPGTNPDHYSQSDVLTSPLKKKDDVNEVCSDDDEDDGDAGKDVQAELDLAEDSLRIHRRVIKEKEKAEAEALDLDAGPETIPDEIFTEKVKRLTSVRLSSLKSKSSQRETMDPRTLEEQLGLTMDMTQEVSEVEDVTDENKSGDDQDDHESEGGDGFVHAQDLKNLLTESEANELEDLEADFKSNGDIRENEDEHDEEEVINIRSEDTTNMDDESKIDNTIAEETTDQLASAATRPKRNRRQIAYDETTDDERDLEIELEKEAPPAKRNSKRQQQQQQQQQHQALSSPVKPPLLTIRQSSSPHEPKPHTVQLPTEVLTEEPRLTLTEQDVLIPSAVWCLFDVSYFPGILLKRLINNKYQIQFETSVDLMTTVEPLDLRIDDVVSFKGDEYLVRGLYVENPDLQDANVIRCMRGYDTVLAERKKKKKPVRGKSKAKPKLNGNDSDQISLPISALRLSNEEWFKVNRVVRNIAGLKRVNTVLEENPSSPFVAHQPARTTTDAAGVVTAATASAAAAASANTTIVTGNLTREMTMEIGQDEMQVSSTPIINKSNSLHAELIRLSNANSDRSPHELFKDCLFFVTGSESLKRSVKTEIITHGGTLLDSNLTEVFLNYIMVSSNSTSRLKAEPVETISEIPFFLLDFLSQFKHTALLTEKHSRTPKYIEFLSLGWPVLSTRFIADCIHSRKFLSWQMSKYLLPSGSSQLFGDVLKSQDCFQYFKNCQDGFLLDQQLSNNTIISNSNENENDIETYIIIVASHGDKNIKISKFIWWTITSKKANIRIVSNKNQLIPCLESLSEQSKKHRAVNLYVYSEKEDTVKGLHRELSSYKQTGNTTVKGRKKQTRKTPKAVDNRSKIGNLNLKFIDWEWLLQCVITGLVIPVDLEL</sequence>
<protein>
    <recommendedName>
        <fullName evidence="5">BRCT domain-containing protein</fullName>
    </recommendedName>
</protein>
<evidence type="ECO:0000256" key="2">
    <source>
        <dbReference type="ARBA" id="ARBA00022763"/>
    </source>
</evidence>
<dbReference type="PROSITE" id="PS50172">
    <property type="entry name" value="BRCT"/>
    <property type="match status" value="1"/>
</dbReference>
<evidence type="ECO:0000256" key="4">
    <source>
        <dbReference type="SAM" id="MobiDB-lite"/>
    </source>
</evidence>
<feature type="compositionally biased region" description="Polar residues" evidence="4">
    <location>
        <begin position="157"/>
        <end position="168"/>
    </location>
</feature>
<dbReference type="GO" id="GO:0045944">
    <property type="term" value="P:positive regulation of transcription by RNA polymerase II"/>
    <property type="evidence" value="ECO:0007669"/>
    <property type="project" value="TreeGrafter"/>
</dbReference>
<evidence type="ECO:0000256" key="3">
    <source>
        <dbReference type="ARBA" id="ARBA00023242"/>
    </source>
</evidence>
<dbReference type="GO" id="GO:0000077">
    <property type="term" value="P:DNA damage checkpoint signaling"/>
    <property type="evidence" value="ECO:0007669"/>
    <property type="project" value="TreeGrafter"/>
</dbReference>
<comment type="caution">
    <text evidence="6">The sequence shown here is derived from an EMBL/GenBank/DDBJ whole genome shotgun (WGS) entry which is preliminary data.</text>
</comment>
<proteinExistence type="predicted"/>
<feature type="compositionally biased region" description="Acidic residues" evidence="4">
    <location>
        <begin position="644"/>
        <end position="654"/>
    </location>
</feature>
<feature type="region of interest" description="Disordered" evidence="4">
    <location>
        <begin position="876"/>
        <end position="896"/>
    </location>
</feature>
<dbReference type="PANTHER" id="PTHR15321">
    <property type="entry name" value="TUMOR SUPPRESSOR P53-BINDING PROTEIN 1"/>
    <property type="match status" value="1"/>
</dbReference>
<reference evidence="6" key="1">
    <citation type="journal article" date="2021" name="Open Biol.">
        <title>Shared evolutionary footprints suggest mitochondrial oxidative damage underlies multiple complex I losses in fungi.</title>
        <authorList>
            <person name="Schikora-Tamarit M.A."/>
            <person name="Marcet-Houben M."/>
            <person name="Nosek J."/>
            <person name="Gabaldon T."/>
        </authorList>
    </citation>
    <scope>NUCLEOTIDE SEQUENCE</scope>
    <source>
        <strain evidence="6">CBS2887</strain>
    </source>
</reference>
<feature type="compositionally biased region" description="Polar residues" evidence="4">
    <location>
        <begin position="274"/>
        <end position="290"/>
    </location>
</feature>
<dbReference type="PANTHER" id="PTHR15321:SF3">
    <property type="entry name" value="TP53-BINDING PROTEIN 1"/>
    <property type="match status" value="1"/>
</dbReference>
<dbReference type="SUPFAM" id="SSF52113">
    <property type="entry name" value="BRCT domain"/>
    <property type="match status" value="1"/>
</dbReference>
<keyword evidence="3" id="KW-0539">Nucleus</keyword>
<feature type="region of interest" description="Disordered" evidence="4">
    <location>
        <begin position="69"/>
        <end position="97"/>
    </location>
</feature>
<feature type="region of interest" description="Disordered" evidence="4">
    <location>
        <begin position="582"/>
        <end position="767"/>
    </location>
</feature>
<dbReference type="InterPro" id="IPR047249">
    <property type="entry name" value="BRCT_p53bp1-like_rpt1"/>
</dbReference>
<dbReference type="EMBL" id="JAEUBG010003778">
    <property type="protein sequence ID" value="KAH3682320.1"/>
    <property type="molecule type" value="Genomic_DNA"/>
</dbReference>
<comment type="subcellular location">
    <subcellularLocation>
        <location evidence="1">Nucleus</location>
    </subcellularLocation>
</comment>
<dbReference type="Proteomes" id="UP000774326">
    <property type="component" value="Unassembled WGS sequence"/>
</dbReference>
<dbReference type="InterPro" id="IPR001357">
    <property type="entry name" value="BRCT_dom"/>
</dbReference>
<feature type="compositionally biased region" description="Low complexity" evidence="4">
    <location>
        <begin position="385"/>
        <end position="394"/>
    </location>
</feature>
<feature type="region of interest" description="Disordered" evidence="4">
    <location>
        <begin position="450"/>
        <end position="494"/>
    </location>
</feature>
<organism evidence="6 7">
    <name type="scientific">Wickerhamomyces pijperi</name>
    <name type="common">Yeast</name>
    <name type="synonym">Pichia pijperi</name>
    <dbReference type="NCBI Taxonomy" id="599730"/>
    <lineage>
        <taxon>Eukaryota</taxon>
        <taxon>Fungi</taxon>
        <taxon>Dikarya</taxon>
        <taxon>Ascomycota</taxon>
        <taxon>Saccharomycotina</taxon>
        <taxon>Saccharomycetes</taxon>
        <taxon>Phaffomycetales</taxon>
        <taxon>Wickerhamomycetaceae</taxon>
        <taxon>Wickerhamomyces</taxon>
    </lineage>
</organism>